<feature type="region of interest" description="Disordered" evidence="3">
    <location>
        <begin position="298"/>
        <end position="327"/>
    </location>
</feature>
<feature type="compositionally biased region" description="Polar residues" evidence="3">
    <location>
        <begin position="1"/>
        <end position="17"/>
    </location>
</feature>
<feature type="region of interest" description="Disordered" evidence="3">
    <location>
        <begin position="1"/>
        <end position="46"/>
    </location>
</feature>
<feature type="domain" description="RRM" evidence="4">
    <location>
        <begin position="220"/>
        <end position="305"/>
    </location>
</feature>
<sequence>MTEDAPQTQAVDSQSSTAQAAVPDSSSSSSLSPTTGAAATAAHHSHQFHSPLNSNAVVTVQGDVEQLANVPSMLSGFSKYVVLLSTPTLFKVKFINKDEAKDLEKRIKDLGADLSVTVEFDALTHPGNIYVRGLVPELNTQDLHRLFEQFGIITSCKIVVDEFGRSRGYGFVNFADGVSADQAIEKLNGLLVNGSKLYLNHHIAKKERLERLDFERENFTNLYVKNIPDTMTEDDLRELFAKHGEISTVFIPDIKSDSGAASTDSHKKFGFVNMKTHENALSALEALDQAEIEPGIKISVSRAQRRDERPSSSSQSRKPIPVPVSLSPTPIPVQLPPVFSQPVQSPIQQILTSPPPPPPSHVAAAVAQQMSQLPMPRPDQQQSNLYVKGLSPNIDDGALFEAFAAYGVIVSARTMTTPDGQPRGYGFVCFKTLPEAANAIVMMNNTMLDGNIISVTYAQRNNKHSKQNIHYGGYYPPTPAGGLPPPPPVNGMGRQGYYYGQVINGNGYPAPMGPGSHRNTNGLGKNGQGSKKKTPPYQNVVSAGAGPQLTAQQIAALNAEIASLESEEEKRAKFIDALVAPRITEKHPLYTESQLYEKCDEITDGLLEKYGQKSSEVWQEIVNDWTNDEGDVADLLKELKI</sequence>
<feature type="compositionally biased region" description="Low complexity" evidence="3">
    <location>
        <begin position="18"/>
        <end position="42"/>
    </location>
</feature>
<evidence type="ECO:0000313" key="5">
    <source>
        <dbReference type="EMBL" id="CDR37061.1"/>
    </source>
</evidence>
<accession>A0A061AQR4</accession>
<dbReference type="GO" id="GO:0003723">
    <property type="term" value="F:RNA binding"/>
    <property type="evidence" value="ECO:0007669"/>
    <property type="project" value="UniProtKB-UniRule"/>
</dbReference>
<dbReference type="AlphaFoldDB" id="A0A061AQR4"/>
<name>A0A061AQR4_CYBFA</name>
<dbReference type="SUPFAM" id="SSF54928">
    <property type="entry name" value="RNA-binding domain, RBD"/>
    <property type="match status" value="3"/>
</dbReference>
<dbReference type="Proteomes" id="UP000189513">
    <property type="component" value="Unassembled WGS sequence"/>
</dbReference>
<dbReference type="InterPro" id="IPR035979">
    <property type="entry name" value="RBD_domain_sf"/>
</dbReference>
<keyword evidence="7" id="KW-1185">Reference proteome</keyword>
<evidence type="ECO:0000256" key="1">
    <source>
        <dbReference type="ARBA" id="ARBA00022884"/>
    </source>
</evidence>
<dbReference type="PANTHER" id="PTHR48027">
    <property type="entry name" value="HETEROGENEOUS NUCLEAR RIBONUCLEOPROTEIN 87F-RELATED"/>
    <property type="match status" value="1"/>
</dbReference>
<evidence type="ECO:0000313" key="6">
    <source>
        <dbReference type="EMBL" id="ONH69951.1"/>
    </source>
</evidence>
<feature type="domain" description="RRM" evidence="4">
    <location>
        <begin position="127"/>
        <end position="204"/>
    </location>
</feature>
<dbReference type="EMBL" id="LK052886">
    <property type="protein sequence ID" value="CDR37061.1"/>
    <property type="molecule type" value="Genomic_DNA"/>
</dbReference>
<dbReference type="OrthoDB" id="6159137at2759"/>
<dbReference type="EMBL" id="MPUK01000001">
    <property type="protein sequence ID" value="ONH69951.1"/>
    <property type="molecule type" value="Genomic_DNA"/>
</dbReference>
<gene>
    <name evidence="6" type="ORF">BON22_0531</name>
    <name evidence="5" type="ORF">CYFA0S_01e06898g</name>
</gene>
<keyword evidence="1 2" id="KW-0694">RNA-binding</keyword>
<evidence type="ECO:0000313" key="7">
    <source>
        <dbReference type="Proteomes" id="UP000189513"/>
    </source>
</evidence>
<dbReference type="SMART" id="SM00360">
    <property type="entry name" value="RRM"/>
    <property type="match status" value="3"/>
</dbReference>
<proteinExistence type="predicted"/>
<dbReference type="InterPro" id="IPR052462">
    <property type="entry name" value="SLIRP/GR-RBP-like"/>
</dbReference>
<dbReference type="VEuPathDB" id="FungiDB:BON22_0531"/>
<reference evidence="6" key="3">
    <citation type="submission" date="2017-01" db="EMBL/GenBank/DDBJ databases">
        <authorList>
            <person name="Mah S.A."/>
            <person name="Swanson W.J."/>
            <person name="Moy G.W."/>
            <person name="Vacquier V.D."/>
        </authorList>
    </citation>
    <scope>NUCLEOTIDE SEQUENCE [LARGE SCALE GENOMIC DNA]</scope>
    <source>
        <strain evidence="6">65</strain>
    </source>
</reference>
<dbReference type="InterPro" id="IPR000504">
    <property type="entry name" value="RRM_dom"/>
</dbReference>
<reference evidence="5" key="1">
    <citation type="journal article" date="2014" name="Genome Announc.">
        <title>Genome sequence of the yeast Cyberlindnera fabianii (Hansenula fabianii).</title>
        <authorList>
            <person name="Freel K.C."/>
            <person name="Sarilar V."/>
            <person name="Neuveglise C."/>
            <person name="Devillers H."/>
            <person name="Friedrich A."/>
            <person name="Schacherer J."/>
        </authorList>
    </citation>
    <scope>NUCLEOTIDE SEQUENCE</scope>
    <source>
        <strain evidence="5">YJS4271</strain>
    </source>
</reference>
<reference evidence="7" key="2">
    <citation type="journal article" date="2017" name="Genome Announc.">
        <title>Genome sequences of Cyberlindnera fabianii 65, Pichia kudriavzevii 129, and Saccharomyces cerevisiae 131 isolated from fermented masau fruits in Zimbabwe.</title>
        <authorList>
            <person name="van Rijswijck I.M.H."/>
            <person name="Derks M.F.L."/>
            <person name="Abee T."/>
            <person name="de Ridder D."/>
            <person name="Smid E.J."/>
        </authorList>
    </citation>
    <scope>NUCLEOTIDE SEQUENCE [LARGE SCALE GENOMIC DNA]</scope>
    <source>
        <strain evidence="7">65</strain>
    </source>
</reference>
<dbReference type="InterPro" id="IPR012677">
    <property type="entry name" value="Nucleotide-bd_a/b_plait_sf"/>
</dbReference>
<evidence type="ECO:0000256" key="2">
    <source>
        <dbReference type="PROSITE-ProRule" id="PRU00176"/>
    </source>
</evidence>
<evidence type="ECO:0000256" key="3">
    <source>
        <dbReference type="SAM" id="MobiDB-lite"/>
    </source>
</evidence>
<dbReference type="Pfam" id="PF00076">
    <property type="entry name" value="RRM_1"/>
    <property type="match status" value="3"/>
</dbReference>
<feature type="region of interest" description="Disordered" evidence="3">
    <location>
        <begin position="514"/>
        <end position="537"/>
    </location>
</feature>
<dbReference type="PROSITE" id="PS50102">
    <property type="entry name" value="RRM"/>
    <property type="match status" value="3"/>
</dbReference>
<evidence type="ECO:0000259" key="4">
    <source>
        <dbReference type="PROSITE" id="PS50102"/>
    </source>
</evidence>
<protein>
    <submittedName>
        <fullName evidence="5">CYFA0S01e06898g1_1</fullName>
    </submittedName>
    <submittedName>
        <fullName evidence="6">Polyadenylate-binding protein, cytoplasmic and nuclear</fullName>
    </submittedName>
</protein>
<organism evidence="5">
    <name type="scientific">Cyberlindnera fabianii</name>
    <name type="common">Yeast</name>
    <name type="synonym">Hansenula fabianii</name>
    <dbReference type="NCBI Taxonomy" id="36022"/>
    <lineage>
        <taxon>Eukaryota</taxon>
        <taxon>Fungi</taxon>
        <taxon>Dikarya</taxon>
        <taxon>Ascomycota</taxon>
        <taxon>Saccharomycotina</taxon>
        <taxon>Saccharomycetes</taxon>
        <taxon>Phaffomycetales</taxon>
        <taxon>Phaffomycetaceae</taxon>
        <taxon>Cyberlindnera</taxon>
    </lineage>
</organism>
<dbReference type="Gene3D" id="3.30.70.330">
    <property type="match status" value="3"/>
</dbReference>
<feature type="domain" description="RRM" evidence="4">
    <location>
        <begin position="383"/>
        <end position="460"/>
    </location>
</feature>
<dbReference type="STRING" id="36022.A0A061AQR4"/>